<dbReference type="PANTHER" id="PTHR45138">
    <property type="entry name" value="REGULATORY COMPONENTS OF SENSORY TRANSDUCTION SYSTEM"/>
    <property type="match status" value="1"/>
</dbReference>
<dbReference type="FunFam" id="3.30.70.270:FF:000001">
    <property type="entry name" value="Diguanylate cyclase domain protein"/>
    <property type="match status" value="1"/>
</dbReference>
<evidence type="ECO:0000256" key="1">
    <source>
        <dbReference type="ARBA" id="ARBA00012528"/>
    </source>
</evidence>
<evidence type="ECO:0000313" key="6">
    <source>
        <dbReference type="Proteomes" id="UP000309561"/>
    </source>
</evidence>
<dbReference type="OrthoDB" id="5333597at2"/>
<dbReference type="PROSITE" id="PS50887">
    <property type="entry name" value="GGDEF"/>
    <property type="match status" value="1"/>
</dbReference>
<dbReference type="InterPro" id="IPR043128">
    <property type="entry name" value="Rev_trsase/Diguanyl_cyclase"/>
</dbReference>
<dbReference type="InterPro" id="IPR050469">
    <property type="entry name" value="Diguanylate_Cyclase"/>
</dbReference>
<name>A0A4V5TM35_9BACT</name>
<dbReference type="Gene3D" id="3.30.70.270">
    <property type="match status" value="1"/>
</dbReference>
<protein>
    <recommendedName>
        <fullName evidence="1">diguanylate cyclase</fullName>
        <ecNumber evidence="1">2.7.7.65</ecNumber>
    </recommendedName>
</protein>
<dbReference type="Proteomes" id="UP000309561">
    <property type="component" value="Unassembled WGS sequence"/>
</dbReference>
<dbReference type="InterPro" id="IPR029787">
    <property type="entry name" value="Nucleotide_cyclase"/>
</dbReference>
<dbReference type="SMART" id="SM00267">
    <property type="entry name" value="GGDEF"/>
    <property type="match status" value="1"/>
</dbReference>
<evidence type="ECO:0000259" key="4">
    <source>
        <dbReference type="PROSITE" id="PS50887"/>
    </source>
</evidence>
<organism evidence="5 6">
    <name type="scientific">Sulfurimonas crateris</name>
    <dbReference type="NCBI Taxonomy" id="2574727"/>
    <lineage>
        <taxon>Bacteria</taxon>
        <taxon>Pseudomonadati</taxon>
        <taxon>Campylobacterota</taxon>
        <taxon>Epsilonproteobacteria</taxon>
        <taxon>Campylobacterales</taxon>
        <taxon>Sulfurimonadaceae</taxon>
        <taxon>Sulfurimonas</taxon>
    </lineage>
</organism>
<dbReference type="NCBIfam" id="TIGR00254">
    <property type="entry name" value="GGDEF"/>
    <property type="match status" value="1"/>
</dbReference>
<keyword evidence="3" id="KW-1133">Transmembrane helix</keyword>
<sequence>MIKSCYILNGNNIMKNIDHDKTKENFKYFILITIMPIIGIIVIFSYAFLHLQKDLEFIIDEIRGLSTIKEVQNTVFNLQRARGLTCIQEPSTNLLQELELTKEKISKNLVSLREGISAHNKNDFLKSELLNFTDSINKSTLVFASFDYFSKLIEEFMSYSNRISYGCNLILDPKMDSYVMIENVVYLLPRLIEYNGQIRAIAASTKDGELTEYQKEYFAIQLNKIEEVLKKLEFNLDMLYKTDQNIDIKEHHLKMRKAQKAIIEFTKINLLGTGSVALEPDGIFDLITKNINLIIALYDANVIYLEKSLNNRLNETKEVSNYVILAGVLSILFIGYINGIFYCKNRKYIKNIQKLTITDSMSSLYNRRHFDKVFEDNLKIQSRTKQPLVFIILDIDFFKQYNDTYGHQAGDIVIKIVAKNLRASLKRAGDMAFRLGGEEFGILCIGMSHSEALSFANSIKERIENEKVKHEKNQVSDYLTISMGVIVIEPDTLHNVNEIYRCADKALYMAKENGRNQVVIYNDKNFI</sequence>
<reference evidence="5 6" key="1">
    <citation type="submission" date="2019-04" db="EMBL/GenBank/DDBJ databases">
        <title>Sulfurimonas crateris sp. nov. a facultative anaerobic sulfur-oxidizing chemolithautotrophic bacterium isolated from a terrestrial mud vulcano.</title>
        <authorList>
            <person name="Ratnikova N.M."/>
            <person name="Slobodkin A.I."/>
            <person name="Merkel A.Y."/>
            <person name="Novikov A."/>
            <person name="Bonch-Osmolovskaya E.A."/>
            <person name="Slobodkina G.B."/>
        </authorList>
    </citation>
    <scope>NUCLEOTIDE SEQUENCE [LARGE SCALE GENOMIC DNA]</scope>
    <source>
        <strain evidence="5 6">SN118</strain>
    </source>
</reference>
<dbReference type="EC" id="2.7.7.65" evidence="1"/>
<dbReference type="Pfam" id="PF00990">
    <property type="entry name" value="GGDEF"/>
    <property type="match status" value="1"/>
</dbReference>
<feature type="transmembrane region" description="Helical" evidence="3">
    <location>
        <begin position="322"/>
        <end position="343"/>
    </location>
</feature>
<keyword evidence="3" id="KW-0472">Membrane</keyword>
<keyword evidence="6" id="KW-1185">Reference proteome</keyword>
<dbReference type="PANTHER" id="PTHR45138:SF9">
    <property type="entry name" value="DIGUANYLATE CYCLASE DGCM-RELATED"/>
    <property type="match status" value="1"/>
</dbReference>
<dbReference type="GO" id="GO:1902201">
    <property type="term" value="P:negative regulation of bacterial-type flagellum-dependent cell motility"/>
    <property type="evidence" value="ECO:0007669"/>
    <property type="project" value="TreeGrafter"/>
</dbReference>
<evidence type="ECO:0000313" key="5">
    <source>
        <dbReference type="EMBL" id="TKI70243.1"/>
    </source>
</evidence>
<gene>
    <name evidence="5" type="ORF">FCU45_02850</name>
</gene>
<evidence type="ECO:0000256" key="2">
    <source>
        <dbReference type="ARBA" id="ARBA00034247"/>
    </source>
</evidence>
<proteinExistence type="predicted"/>
<dbReference type="SUPFAM" id="SSF55073">
    <property type="entry name" value="Nucleotide cyclase"/>
    <property type="match status" value="1"/>
</dbReference>
<dbReference type="GO" id="GO:0043709">
    <property type="term" value="P:cell adhesion involved in single-species biofilm formation"/>
    <property type="evidence" value="ECO:0007669"/>
    <property type="project" value="TreeGrafter"/>
</dbReference>
<dbReference type="InterPro" id="IPR000160">
    <property type="entry name" value="GGDEF_dom"/>
</dbReference>
<dbReference type="GO" id="GO:0005886">
    <property type="term" value="C:plasma membrane"/>
    <property type="evidence" value="ECO:0007669"/>
    <property type="project" value="TreeGrafter"/>
</dbReference>
<keyword evidence="3" id="KW-0812">Transmembrane</keyword>
<comment type="catalytic activity">
    <reaction evidence="2">
        <text>2 GTP = 3',3'-c-di-GMP + 2 diphosphate</text>
        <dbReference type="Rhea" id="RHEA:24898"/>
        <dbReference type="ChEBI" id="CHEBI:33019"/>
        <dbReference type="ChEBI" id="CHEBI:37565"/>
        <dbReference type="ChEBI" id="CHEBI:58805"/>
        <dbReference type="EC" id="2.7.7.65"/>
    </reaction>
</comment>
<evidence type="ECO:0000256" key="3">
    <source>
        <dbReference type="SAM" id="Phobius"/>
    </source>
</evidence>
<dbReference type="EMBL" id="SZPX01000002">
    <property type="protein sequence ID" value="TKI70243.1"/>
    <property type="molecule type" value="Genomic_DNA"/>
</dbReference>
<feature type="transmembrane region" description="Helical" evidence="3">
    <location>
        <begin position="28"/>
        <end position="49"/>
    </location>
</feature>
<comment type="caution">
    <text evidence="5">The sequence shown here is derived from an EMBL/GenBank/DDBJ whole genome shotgun (WGS) entry which is preliminary data.</text>
</comment>
<feature type="domain" description="GGDEF" evidence="4">
    <location>
        <begin position="386"/>
        <end position="523"/>
    </location>
</feature>
<dbReference type="CDD" id="cd01949">
    <property type="entry name" value="GGDEF"/>
    <property type="match status" value="1"/>
</dbReference>
<dbReference type="GO" id="GO:0052621">
    <property type="term" value="F:diguanylate cyclase activity"/>
    <property type="evidence" value="ECO:0007669"/>
    <property type="project" value="UniProtKB-EC"/>
</dbReference>
<dbReference type="AlphaFoldDB" id="A0A4V5TM35"/>
<accession>A0A4V5TM35</accession>